<feature type="chain" id="PRO_5043606010" description="Neprosin PEP catalytic domain-containing protein" evidence="1">
    <location>
        <begin position="23"/>
        <end position="416"/>
    </location>
</feature>
<dbReference type="InterPro" id="IPR004314">
    <property type="entry name" value="Neprosin"/>
</dbReference>
<dbReference type="Pfam" id="PF03080">
    <property type="entry name" value="Neprosin"/>
    <property type="match status" value="1"/>
</dbReference>
<keyword evidence="4" id="KW-1185">Reference proteome</keyword>
<organism evidence="3 4">
    <name type="scientific">Cuscuta epithymum</name>
    <dbReference type="NCBI Taxonomy" id="186058"/>
    <lineage>
        <taxon>Eukaryota</taxon>
        <taxon>Viridiplantae</taxon>
        <taxon>Streptophyta</taxon>
        <taxon>Embryophyta</taxon>
        <taxon>Tracheophyta</taxon>
        <taxon>Spermatophyta</taxon>
        <taxon>Magnoliopsida</taxon>
        <taxon>eudicotyledons</taxon>
        <taxon>Gunneridae</taxon>
        <taxon>Pentapetalae</taxon>
        <taxon>asterids</taxon>
        <taxon>lamiids</taxon>
        <taxon>Solanales</taxon>
        <taxon>Convolvulaceae</taxon>
        <taxon>Cuscuteae</taxon>
        <taxon>Cuscuta</taxon>
        <taxon>Cuscuta subgen. Cuscuta</taxon>
    </lineage>
</organism>
<feature type="signal peptide" evidence="1">
    <location>
        <begin position="1"/>
        <end position="22"/>
    </location>
</feature>
<dbReference type="PROSITE" id="PS52045">
    <property type="entry name" value="NEPROSIN_PEP_CD"/>
    <property type="match status" value="1"/>
</dbReference>
<name>A0AAV0EYY5_9ASTE</name>
<reference evidence="3" key="1">
    <citation type="submission" date="2022-07" db="EMBL/GenBank/DDBJ databases">
        <authorList>
            <person name="Macas J."/>
            <person name="Novak P."/>
            <person name="Neumann P."/>
        </authorList>
    </citation>
    <scope>NUCLEOTIDE SEQUENCE</scope>
</reference>
<keyword evidence="1" id="KW-0732">Signal</keyword>
<evidence type="ECO:0000313" key="3">
    <source>
        <dbReference type="EMBL" id="CAH9128470.1"/>
    </source>
</evidence>
<protein>
    <recommendedName>
        <fullName evidence="2">Neprosin PEP catalytic domain-containing protein</fullName>
    </recommendedName>
</protein>
<evidence type="ECO:0000259" key="2">
    <source>
        <dbReference type="PROSITE" id="PS52045"/>
    </source>
</evidence>
<accession>A0AAV0EYY5</accession>
<dbReference type="InterPro" id="IPR025521">
    <property type="entry name" value="Neprosin_propep"/>
</dbReference>
<dbReference type="PANTHER" id="PTHR31589">
    <property type="entry name" value="PROTEIN, PUTATIVE (DUF239)-RELATED-RELATED"/>
    <property type="match status" value="1"/>
</dbReference>
<dbReference type="Pfam" id="PF14365">
    <property type="entry name" value="Neprosin_AP"/>
    <property type="match status" value="1"/>
</dbReference>
<evidence type="ECO:0000313" key="4">
    <source>
        <dbReference type="Proteomes" id="UP001152523"/>
    </source>
</evidence>
<dbReference type="PANTHER" id="PTHR31589:SF110">
    <property type="entry name" value="PROTEIN, PUTATIVE (DUF239)-RELATED"/>
    <property type="match status" value="1"/>
</dbReference>
<dbReference type="Proteomes" id="UP001152523">
    <property type="component" value="Unassembled WGS sequence"/>
</dbReference>
<dbReference type="EMBL" id="CAMAPF010000949">
    <property type="protein sequence ID" value="CAH9128470.1"/>
    <property type="molecule type" value="Genomic_DNA"/>
</dbReference>
<dbReference type="Gene3D" id="3.90.1320.10">
    <property type="entry name" value="Outer-capsid protein sigma 3, large lobe"/>
    <property type="match status" value="1"/>
</dbReference>
<sequence>MALRISILIFTLICLCNNITHGKRRTHSHSLERKRGYRRSSIITTLKTISGDTYDCVDIYEQPGMDDPTMDMDKLKMLIAKELEKQNAKLALEEDQSLTANSTEFYDFNPRDIWLNKKGCPMGSVPIRRLSTKQLKKIEELHKVQYIPFQKTENQSYLNTGSFLDFAGIIVPEAPSGYFIGAKATMTIWKPKLRGDHQYSSASIYVENGDNQIRSGWIVYPALYGDFKTRLFSRWTSDNYGKTGCYVNHCPGFIILSNFIPLDYAFPMTSAPEGTQYDVTIEIIKVSSDPPGWYQMFNGQILGMWTSSIFSSMSESAIQLRFGGECFKPEGEEASAQMGSGVFVNAQYDKTSYMRQITYTDLVYGGANLDNSRVQVHESRCYYVAGNTYNTKDPWYAYNFFFGGRGGEDEERCVYS</sequence>
<dbReference type="InterPro" id="IPR053168">
    <property type="entry name" value="Glutamic_endopeptidase"/>
</dbReference>
<proteinExistence type="predicted"/>
<feature type="domain" description="Neprosin PEP catalytic" evidence="2">
    <location>
        <begin position="159"/>
        <end position="414"/>
    </location>
</feature>
<gene>
    <name evidence="3" type="ORF">CEPIT_LOCUS29104</name>
</gene>
<comment type="caution">
    <text evidence="3">The sequence shown here is derived from an EMBL/GenBank/DDBJ whole genome shotgun (WGS) entry which is preliminary data.</text>
</comment>
<evidence type="ECO:0000256" key="1">
    <source>
        <dbReference type="SAM" id="SignalP"/>
    </source>
</evidence>
<dbReference type="AlphaFoldDB" id="A0AAV0EYY5"/>